<gene>
    <name evidence="2" type="primary">PARPA_14504.1 scaffold 50861</name>
</gene>
<name>A0A0B7NXP3_9FUNG</name>
<feature type="compositionally biased region" description="Low complexity" evidence="1">
    <location>
        <begin position="13"/>
        <end position="31"/>
    </location>
</feature>
<dbReference type="AlphaFoldDB" id="A0A0B7NXP3"/>
<sequence>MPRTLASSGSNIDDTTASSSDLLQSDTQDSAAQAEVPESRTENDDLQLETNTLIMFPPRLASISLGMTNQMNDSADDEQTEELITREEFDREDEASSEVAKGGFLDTYFTSIRTKIDTKDPYKKLGHIGSTHLSRTMLCFPICKAF</sequence>
<accession>A0A0B7NXP3</accession>
<feature type="region of interest" description="Disordered" evidence="1">
    <location>
        <begin position="1"/>
        <end position="48"/>
    </location>
</feature>
<dbReference type="Proteomes" id="UP000054107">
    <property type="component" value="Unassembled WGS sequence"/>
</dbReference>
<proteinExistence type="predicted"/>
<dbReference type="EMBL" id="LN734249">
    <property type="protein sequence ID" value="CEP20183.1"/>
    <property type="molecule type" value="Genomic_DNA"/>
</dbReference>
<feature type="compositionally biased region" description="Polar residues" evidence="1">
    <location>
        <begin position="1"/>
        <end position="12"/>
    </location>
</feature>
<evidence type="ECO:0000313" key="2">
    <source>
        <dbReference type="EMBL" id="CEP20183.1"/>
    </source>
</evidence>
<protein>
    <submittedName>
        <fullName evidence="2">Uncharacterized protein</fullName>
    </submittedName>
</protein>
<organism evidence="2 3">
    <name type="scientific">Parasitella parasitica</name>
    <dbReference type="NCBI Taxonomy" id="35722"/>
    <lineage>
        <taxon>Eukaryota</taxon>
        <taxon>Fungi</taxon>
        <taxon>Fungi incertae sedis</taxon>
        <taxon>Mucoromycota</taxon>
        <taxon>Mucoromycotina</taxon>
        <taxon>Mucoromycetes</taxon>
        <taxon>Mucorales</taxon>
        <taxon>Mucorineae</taxon>
        <taxon>Mucoraceae</taxon>
        <taxon>Parasitella</taxon>
    </lineage>
</organism>
<evidence type="ECO:0000313" key="3">
    <source>
        <dbReference type="Proteomes" id="UP000054107"/>
    </source>
</evidence>
<keyword evidence="3" id="KW-1185">Reference proteome</keyword>
<evidence type="ECO:0000256" key="1">
    <source>
        <dbReference type="SAM" id="MobiDB-lite"/>
    </source>
</evidence>
<reference evidence="2 3" key="1">
    <citation type="submission" date="2014-09" db="EMBL/GenBank/DDBJ databases">
        <authorList>
            <person name="Ellenberger Sabrina"/>
        </authorList>
    </citation>
    <scope>NUCLEOTIDE SEQUENCE [LARGE SCALE GENOMIC DNA]</scope>
    <source>
        <strain evidence="2 3">CBS 412.66</strain>
    </source>
</reference>